<dbReference type="Gene3D" id="1.10.510.10">
    <property type="entry name" value="Transferase(Phosphotransferase) domain 1"/>
    <property type="match status" value="1"/>
</dbReference>
<dbReference type="InterPro" id="IPR011009">
    <property type="entry name" value="Kinase-like_dom_sf"/>
</dbReference>
<evidence type="ECO:0000256" key="2">
    <source>
        <dbReference type="ARBA" id="ARBA00022679"/>
    </source>
</evidence>
<keyword evidence="10" id="KW-1185">Reference proteome</keyword>
<evidence type="ECO:0000313" key="10">
    <source>
        <dbReference type="Proteomes" id="UP000634136"/>
    </source>
</evidence>
<sequence>MAESYEKVDATIKKWSELMPQGTTSIHNYENLDKIGHGFFSEVFKARDKQTGETVALKQLRLDYDDPFVLTYFLSGINEINILRELDHENVIKLKHTIFPNPQRDWTAENILINSNGILKLADFGMAKSITGNLRDQKFSPEVIAISYRPPELLLGALQYGTAVDIWSVGCLLAELHTGKRIFNGKNKEDSLNQIFELCGTPNETNWPGVSNLPLYTQMKPSIPKPRRLGKVYKHVGKHALDLLERMLTLDPNQRISAEDALKADYFLTDPLPIDPKSLPKLESSSHYYVLNKKSAQEMPPPKMNYVSQQASSSNHGQINPHGSRDESSSGSTK</sequence>
<keyword evidence="1" id="KW-0723">Serine/threonine-protein kinase</keyword>
<dbReference type="PROSITE" id="PS00107">
    <property type="entry name" value="PROTEIN_KINASE_ATP"/>
    <property type="match status" value="1"/>
</dbReference>
<dbReference type="Gene3D" id="3.30.200.20">
    <property type="entry name" value="Phosphorylase Kinase, domain 1"/>
    <property type="match status" value="1"/>
</dbReference>
<dbReference type="EMBL" id="JAAIUW010000005">
    <property type="protein sequence ID" value="KAF7831287.1"/>
    <property type="molecule type" value="Genomic_DNA"/>
</dbReference>
<accession>A0A834TZL7</accession>
<dbReference type="InterPro" id="IPR050108">
    <property type="entry name" value="CDK"/>
</dbReference>
<dbReference type="GO" id="GO:0005524">
    <property type="term" value="F:ATP binding"/>
    <property type="evidence" value="ECO:0007669"/>
    <property type="project" value="UniProtKB-UniRule"/>
</dbReference>
<dbReference type="OrthoDB" id="204883at2759"/>
<gene>
    <name evidence="9" type="ORF">G2W53_013620</name>
</gene>
<evidence type="ECO:0000259" key="8">
    <source>
        <dbReference type="PROSITE" id="PS50011"/>
    </source>
</evidence>
<dbReference type="Pfam" id="PF00069">
    <property type="entry name" value="Pkinase"/>
    <property type="match status" value="2"/>
</dbReference>
<name>A0A834TZL7_9FABA</name>
<dbReference type="GO" id="GO:0005634">
    <property type="term" value="C:nucleus"/>
    <property type="evidence" value="ECO:0007669"/>
    <property type="project" value="TreeGrafter"/>
</dbReference>
<dbReference type="InterPro" id="IPR017441">
    <property type="entry name" value="Protein_kinase_ATP_BS"/>
</dbReference>
<dbReference type="PANTHER" id="PTHR24056:SF546">
    <property type="entry name" value="CYCLIN-DEPENDENT KINASE 12"/>
    <property type="match status" value="1"/>
</dbReference>
<keyword evidence="5 6" id="KW-0067">ATP-binding</keyword>
<keyword evidence="4 9" id="KW-0418">Kinase</keyword>
<dbReference type="PANTHER" id="PTHR24056">
    <property type="entry name" value="CELL DIVISION PROTEIN KINASE"/>
    <property type="match status" value="1"/>
</dbReference>
<comment type="caution">
    <text evidence="9">The sequence shown here is derived from an EMBL/GenBank/DDBJ whole genome shotgun (WGS) entry which is preliminary data.</text>
</comment>
<dbReference type="AlphaFoldDB" id="A0A834TZL7"/>
<dbReference type="GO" id="GO:0008353">
    <property type="term" value="F:RNA polymerase II CTD heptapeptide repeat kinase activity"/>
    <property type="evidence" value="ECO:0007669"/>
    <property type="project" value="TreeGrafter"/>
</dbReference>
<feature type="domain" description="Protein kinase" evidence="8">
    <location>
        <begin position="1"/>
        <end position="268"/>
    </location>
</feature>
<evidence type="ECO:0000256" key="3">
    <source>
        <dbReference type="ARBA" id="ARBA00022741"/>
    </source>
</evidence>
<feature type="compositionally biased region" description="Polar residues" evidence="7">
    <location>
        <begin position="306"/>
        <end position="318"/>
    </location>
</feature>
<dbReference type="SUPFAM" id="SSF56112">
    <property type="entry name" value="Protein kinase-like (PK-like)"/>
    <property type="match status" value="1"/>
</dbReference>
<evidence type="ECO:0000256" key="7">
    <source>
        <dbReference type="SAM" id="MobiDB-lite"/>
    </source>
</evidence>
<dbReference type="GO" id="GO:0000307">
    <property type="term" value="C:cyclin-dependent protein kinase holoenzyme complex"/>
    <property type="evidence" value="ECO:0007669"/>
    <property type="project" value="TreeGrafter"/>
</dbReference>
<dbReference type="Proteomes" id="UP000634136">
    <property type="component" value="Unassembled WGS sequence"/>
</dbReference>
<evidence type="ECO:0000256" key="6">
    <source>
        <dbReference type="PROSITE-ProRule" id="PRU10141"/>
    </source>
</evidence>
<feature type="binding site" evidence="6">
    <location>
        <position position="58"/>
    </location>
    <ligand>
        <name>ATP</name>
        <dbReference type="ChEBI" id="CHEBI:30616"/>
    </ligand>
</feature>
<dbReference type="InterPro" id="IPR000719">
    <property type="entry name" value="Prot_kinase_dom"/>
</dbReference>
<evidence type="ECO:0000256" key="5">
    <source>
        <dbReference type="ARBA" id="ARBA00022840"/>
    </source>
</evidence>
<organism evidence="9 10">
    <name type="scientific">Senna tora</name>
    <dbReference type="NCBI Taxonomy" id="362788"/>
    <lineage>
        <taxon>Eukaryota</taxon>
        <taxon>Viridiplantae</taxon>
        <taxon>Streptophyta</taxon>
        <taxon>Embryophyta</taxon>
        <taxon>Tracheophyta</taxon>
        <taxon>Spermatophyta</taxon>
        <taxon>Magnoliopsida</taxon>
        <taxon>eudicotyledons</taxon>
        <taxon>Gunneridae</taxon>
        <taxon>Pentapetalae</taxon>
        <taxon>rosids</taxon>
        <taxon>fabids</taxon>
        <taxon>Fabales</taxon>
        <taxon>Fabaceae</taxon>
        <taxon>Caesalpinioideae</taxon>
        <taxon>Cassia clade</taxon>
        <taxon>Senna</taxon>
    </lineage>
</organism>
<protein>
    <submittedName>
        <fullName evidence="9">Cyclin-dependent kinase C-2-like</fullName>
    </submittedName>
</protein>
<evidence type="ECO:0000256" key="4">
    <source>
        <dbReference type="ARBA" id="ARBA00022777"/>
    </source>
</evidence>
<feature type="region of interest" description="Disordered" evidence="7">
    <location>
        <begin position="293"/>
        <end position="334"/>
    </location>
</feature>
<dbReference type="PROSITE" id="PS50011">
    <property type="entry name" value="PROTEIN_KINASE_DOM"/>
    <property type="match status" value="1"/>
</dbReference>
<keyword evidence="2" id="KW-0808">Transferase</keyword>
<dbReference type="FunFam" id="1.10.510.10:FF:000624">
    <property type="entry name" value="Mitogen-activated protein kinase"/>
    <property type="match status" value="1"/>
</dbReference>
<dbReference type="GO" id="GO:0032968">
    <property type="term" value="P:positive regulation of transcription elongation by RNA polymerase II"/>
    <property type="evidence" value="ECO:0007669"/>
    <property type="project" value="TreeGrafter"/>
</dbReference>
<reference evidence="9" key="1">
    <citation type="submission" date="2020-09" db="EMBL/GenBank/DDBJ databases">
        <title>Genome-Enabled Discovery of Anthraquinone Biosynthesis in Senna tora.</title>
        <authorList>
            <person name="Kang S.-H."/>
            <person name="Pandey R.P."/>
            <person name="Lee C.-M."/>
            <person name="Sim J.-S."/>
            <person name="Jeong J.-T."/>
            <person name="Choi B.-S."/>
            <person name="Jung M."/>
            <person name="Ginzburg D."/>
            <person name="Zhao K."/>
            <person name="Won S.Y."/>
            <person name="Oh T.-J."/>
            <person name="Yu Y."/>
            <person name="Kim N.-H."/>
            <person name="Lee O.R."/>
            <person name="Lee T.-H."/>
            <person name="Bashyal P."/>
            <person name="Kim T.-S."/>
            <person name="Lee W.-H."/>
            <person name="Kawkins C."/>
            <person name="Kim C.-K."/>
            <person name="Kim J.S."/>
            <person name="Ahn B.O."/>
            <person name="Rhee S.Y."/>
            <person name="Sohng J.K."/>
        </authorList>
    </citation>
    <scope>NUCLEOTIDE SEQUENCE</scope>
    <source>
        <tissue evidence="9">Leaf</tissue>
    </source>
</reference>
<proteinExistence type="predicted"/>
<keyword evidence="3 6" id="KW-0547">Nucleotide-binding</keyword>
<evidence type="ECO:0000256" key="1">
    <source>
        <dbReference type="ARBA" id="ARBA00022527"/>
    </source>
</evidence>
<evidence type="ECO:0000313" key="9">
    <source>
        <dbReference type="EMBL" id="KAF7831287.1"/>
    </source>
</evidence>